<protein>
    <submittedName>
        <fullName evidence="2">Unnamed protein product</fullName>
    </submittedName>
</protein>
<name>A0A9W6XH15_9STRA</name>
<dbReference type="EMBL" id="BSXT01001084">
    <property type="protein sequence ID" value="GMF38382.1"/>
    <property type="molecule type" value="Genomic_DNA"/>
</dbReference>
<feature type="region of interest" description="Disordered" evidence="1">
    <location>
        <begin position="54"/>
        <end position="78"/>
    </location>
</feature>
<dbReference type="Proteomes" id="UP001165121">
    <property type="component" value="Unassembled WGS sequence"/>
</dbReference>
<comment type="caution">
    <text evidence="2">The sequence shown here is derived from an EMBL/GenBank/DDBJ whole genome shotgun (WGS) entry which is preliminary data.</text>
</comment>
<reference evidence="2" key="1">
    <citation type="submission" date="2023-04" db="EMBL/GenBank/DDBJ databases">
        <title>Phytophthora fragariaefolia NBRC 109709.</title>
        <authorList>
            <person name="Ichikawa N."/>
            <person name="Sato H."/>
            <person name="Tonouchi N."/>
        </authorList>
    </citation>
    <scope>NUCLEOTIDE SEQUENCE</scope>
    <source>
        <strain evidence="2">NBRC 109709</strain>
    </source>
</reference>
<keyword evidence="3" id="KW-1185">Reference proteome</keyword>
<gene>
    <name evidence="2" type="ORF">Pfra01_001104900</name>
</gene>
<proteinExistence type="predicted"/>
<sequence>MMSEDTVHEEPYGLLARDCVEDRSKMHHLTQTAYKHQDLGVAVVIGRKTEDKVETHRLPTVQRDYKGSATEPTRGRKA</sequence>
<dbReference type="OrthoDB" id="138884at2759"/>
<organism evidence="2 3">
    <name type="scientific">Phytophthora fragariaefolia</name>
    <dbReference type="NCBI Taxonomy" id="1490495"/>
    <lineage>
        <taxon>Eukaryota</taxon>
        <taxon>Sar</taxon>
        <taxon>Stramenopiles</taxon>
        <taxon>Oomycota</taxon>
        <taxon>Peronosporomycetes</taxon>
        <taxon>Peronosporales</taxon>
        <taxon>Peronosporaceae</taxon>
        <taxon>Phytophthora</taxon>
    </lineage>
</organism>
<dbReference type="AlphaFoldDB" id="A0A9W6XH15"/>
<evidence type="ECO:0000313" key="3">
    <source>
        <dbReference type="Proteomes" id="UP001165121"/>
    </source>
</evidence>
<accession>A0A9W6XH15</accession>
<evidence type="ECO:0000256" key="1">
    <source>
        <dbReference type="SAM" id="MobiDB-lite"/>
    </source>
</evidence>
<evidence type="ECO:0000313" key="2">
    <source>
        <dbReference type="EMBL" id="GMF38382.1"/>
    </source>
</evidence>